<feature type="compositionally biased region" description="Basic and acidic residues" evidence="1">
    <location>
        <begin position="165"/>
        <end position="176"/>
    </location>
</feature>
<feature type="compositionally biased region" description="Low complexity" evidence="1">
    <location>
        <begin position="1"/>
        <end position="18"/>
    </location>
</feature>
<reference evidence="3" key="1">
    <citation type="submission" date="2017-02" db="UniProtKB">
        <authorList>
            <consortium name="WormBaseParasite"/>
        </authorList>
    </citation>
    <scope>IDENTIFICATION</scope>
</reference>
<feature type="compositionally biased region" description="Basic and acidic residues" evidence="1">
    <location>
        <begin position="114"/>
        <end position="127"/>
    </location>
</feature>
<feature type="compositionally biased region" description="Basic residues" evidence="1">
    <location>
        <begin position="128"/>
        <end position="140"/>
    </location>
</feature>
<sequence length="200" mass="21447">MRSSAPRSKATAGAAPAAWRPELDGRLGPVVAAPDQRADRQSLGRGRHGRAGLRRSQAAGRPDLRPRQRLQRPDIPLPATAAVGRAAHLGAGSARSRPDASARSSRRPPQLEGSSRRPDLPSGGDRRPARRPGRPFHRRDQRPDGRRRAPGSGLASVAARSCRLASRDGVGDEPAARRPAVPALSHRRQHPAPPRPVRQP</sequence>
<organism evidence="2 3">
    <name type="scientific">Parastrongyloides trichosuri</name>
    <name type="common">Possum-specific nematode worm</name>
    <dbReference type="NCBI Taxonomy" id="131310"/>
    <lineage>
        <taxon>Eukaryota</taxon>
        <taxon>Metazoa</taxon>
        <taxon>Ecdysozoa</taxon>
        <taxon>Nematoda</taxon>
        <taxon>Chromadorea</taxon>
        <taxon>Rhabditida</taxon>
        <taxon>Tylenchina</taxon>
        <taxon>Panagrolaimomorpha</taxon>
        <taxon>Strongyloidoidea</taxon>
        <taxon>Strongyloididae</taxon>
        <taxon>Parastrongyloides</taxon>
    </lineage>
</organism>
<name>A0A0N5A089_PARTI</name>
<dbReference type="WBParaSite" id="PTRK_0001475100.1">
    <property type="protein sequence ID" value="PTRK_0001475100.1"/>
    <property type="gene ID" value="PTRK_0001475100"/>
</dbReference>
<keyword evidence="2" id="KW-1185">Reference proteome</keyword>
<dbReference type="AlphaFoldDB" id="A0A0N5A089"/>
<proteinExistence type="predicted"/>
<feature type="compositionally biased region" description="Low complexity" evidence="1">
    <location>
        <begin position="93"/>
        <end position="103"/>
    </location>
</feature>
<evidence type="ECO:0000256" key="1">
    <source>
        <dbReference type="SAM" id="MobiDB-lite"/>
    </source>
</evidence>
<protein>
    <submittedName>
        <fullName evidence="3">Basic proline-rich protein</fullName>
    </submittedName>
</protein>
<evidence type="ECO:0000313" key="3">
    <source>
        <dbReference type="WBParaSite" id="PTRK_0001475100.1"/>
    </source>
</evidence>
<dbReference type="Proteomes" id="UP000038045">
    <property type="component" value="Unplaced"/>
</dbReference>
<evidence type="ECO:0000313" key="2">
    <source>
        <dbReference type="Proteomes" id="UP000038045"/>
    </source>
</evidence>
<feature type="region of interest" description="Disordered" evidence="1">
    <location>
        <begin position="1"/>
        <end position="200"/>
    </location>
</feature>
<accession>A0A0N5A089</accession>
<feature type="compositionally biased region" description="Pro residues" evidence="1">
    <location>
        <begin position="191"/>
        <end position="200"/>
    </location>
</feature>